<evidence type="ECO:0000313" key="2">
    <source>
        <dbReference type="Proteomes" id="UP001490330"/>
    </source>
</evidence>
<comment type="caution">
    <text evidence="1">The sequence shown here is derived from an EMBL/GenBank/DDBJ whole genome shotgun (WGS) entry which is preliminary data.</text>
</comment>
<proteinExistence type="predicted"/>
<reference evidence="1 2" key="1">
    <citation type="submission" date="2024-06" db="EMBL/GenBank/DDBJ databases">
        <title>The Natural Products Discovery Center: Release of the First 8490 Sequenced Strains for Exploring Actinobacteria Biosynthetic Diversity.</title>
        <authorList>
            <person name="Kalkreuter E."/>
            <person name="Kautsar S.A."/>
            <person name="Yang D."/>
            <person name="Bader C.D."/>
            <person name="Teijaro C.N."/>
            <person name="Fluegel L."/>
            <person name="Davis C.M."/>
            <person name="Simpson J.R."/>
            <person name="Lauterbach L."/>
            <person name="Steele A.D."/>
            <person name="Gui C."/>
            <person name="Meng S."/>
            <person name="Li G."/>
            <person name="Viehrig K."/>
            <person name="Ye F."/>
            <person name="Su P."/>
            <person name="Kiefer A.F."/>
            <person name="Nichols A."/>
            <person name="Cepeda A.J."/>
            <person name="Yan W."/>
            <person name="Fan B."/>
            <person name="Jiang Y."/>
            <person name="Adhikari A."/>
            <person name="Zheng C.-J."/>
            <person name="Schuster L."/>
            <person name="Cowan T.M."/>
            <person name="Smanski M.J."/>
            <person name="Chevrette M.G."/>
            <person name="De Carvalho L.P.S."/>
            <person name="Shen B."/>
        </authorList>
    </citation>
    <scope>NUCLEOTIDE SEQUENCE [LARGE SCALE GENOMIC DNA]</scope>
    <source>
        <strain evidence="1 2">NPDC000632</strain>
    </source>
</reference>
<sequence>MKTYEVILSDGARLKIKARRWAREAGEEVVTFFGSDNKPSAVFSLRGIVGVVGPKALDES</sequence>
<name>A0ABV1VG55_9ACTN</name>
<dbReference type="EMBL" id="JBEPCV010000011">
    <property type="protein sequence ID" value="MER6904970.1"/>
    <property type="molecule type" value="Genomic_DNA"/>
</dbReference>
<dbReference type="Proteomes" id="UP001490330">
    <property type="component" value="Unassembled WGS sequence"/>
</dbReference>
<gene>
    <name evidence="1" type="ORF">ABT322_14520</name>
</gene>
<organism evidence="1 2">
    <name type="scientific">Streptomyces flaveolus</name>
    <dbReference type="NCBI Taxonomy" id="67297"/>
    <lineage>
        <taxon>Bacteria</taxon>
        <taxon>Bacillati</taxon>
        <taxon>Actinomycetota</taxon>
        <taxon>Actinomycetes</taxon>
        <taxon>Kitasatosporales</taxon>
        <taxon>Streptomycetaceae</taxon>
        <taxon>Streptomyces</taxon>
    </lineage>
</organism>
<protein>
    <submittedName>
        <fullName evidence="1">Uncharacterized protein</fullName>
    </submittedName>
</protein>
<accession>A0ABV1VG55</accession>
<evidence type="ECO:0000313" key="1">
    <source>
        <dbReference type="EMBL" id="MER6904970.1"/>
    </source>
</evidence>
<keyword evidence="2" id="KW-1185">Reference proteome</keyword>
<dbReference type="RefSeq" id="WP_350726349.1">
    <property type="nucleotide sequence ID" value="NZ_JBEPCO010000093.1"/>
</dbReference>